<evidence type="ECO:0000313" key="2">
    <source>
        <dbReference type="EMBL" id="MCD2191853.1"/>
    </source>
</evidence>
<reference evidence="2 3" key="1">
    <citation type="submission" date="2021-11" db="EMBL/GenBank/DDBJ databases">
        <title>Draft genome sequence of Actinomycetospora sp. SF1 isolated from the rhizosphere soil.</title>
        <authorList>
            <person name="Duangmal K."/>
            <person name="Chantavorakit T."/>
        </authorList>
    </citation>
    <scope>NUCLEOTIDE SEQUENCE [LARGE SCALE GENOMIC DNA]</scope>
    <source>
        <strain evidence="2 3">TBRC 5722</strain>
    </source>
</reference>
<gene>
    <name evidence="2" type="ORF">LQ327_00410</name>
</gene>
<sequence length="86" mass="8949">MIADVGCGTGLYARELCEQVRPDRRVLCVDPVSGMLDRLPAVPGQQPLSAAAEDLADGRVPVPGGSALDALDALDAIVIKEPIQVL</sequence>
<dbReference type="Proteomes" id="UP001199469">
    <property type="component" value="Unassembled WGS sequence"/>
</dbReference>
<evidence type="ECO:0000313" key="3">
    <source>
        <dbReference type="Proteomes" id="UP001199469"/>
    </source>
</evidence>
<name>A0ABS8P0T4_9PSEU</name>
<dbReference type="InterPro" id="IPR029063">
    <property type="entry name" value="SAM-dependent_MTases_sf"/>
</dbReference>
<dbReference type="GO" id="GO:0008168">
    <property type="term" value="F:methyltransferase activity"/>
    <property type="evidence" value="ECO:0007669"/>
    <property type="project" value="UniProtKB-KW"/>
</dbReference>
<dbReference type="GO" id="GO:0032259">
    <property type="term" value="P:methylation"/>
    <property type="evidence" value="ECO:0007669"/>
    <property type="project" value="UniProtKB-KW"/>
</dbReference>
<evidence type="ECO:0000259" key="1">
    <source>
        <dbReference type="Pfam" id="PF13649"/>
    </source>
</evidence>
<dbReference type="SUPFAM" id="SSF53335">
    <property type="entry name" value="S-adenosyl-L-methionine-dependent methyltransferases"/>
    <property type="match status" value="1"/>
</dbReference>
<dbReference type="EMBL" id="JAJNDB010000001">
    <property type="protein sequence ID" value="MCD2191853.1"/>
    <property type="molecule type" value="Genomic_DNA"/>
</dbReference>
<dbReference type="Pfam" id="PF13649">
    <property type="entry name" value="Methyltransf_25"/>
    <property type="match status" value="1"/>
</dbReference>
<protein>
    <submittedName>
        <fullName evidence="2">Class I SAM-dependent methyltransferase</fullName>
    </submittedName>
</protein>
<feature type="domain" description="Methyltransferase" evidence="1">
    <location>
        <begin position="2"/>
        <end position="43"/>
    </location>
</feature>
<comment type="caution">
    <text evidence="2">The sequence shown here is derived from an EMBL/GenBank/DDBJ whole genome shotgun (WGS) entry which is preliminary data.</text>
</comment>
<keyword evidence="2" id="KW-0808">Transferase</keyword>
<dbReference type="RefSeq" id="WP_230729525.1">
    <property type="nucleotide sequence ID" value="NZ_JAJNDB010000001.1"/>
</dbReference>
<organism evidence="2 3">
    <name type="scientific">Actinomycetospora endophytica</name>
    <dbReference type="NCBI Taxonomy" id="2291215"/>
    <lineage>
        <taxon>Bacteria</taxon>
        <taxon>Bacillati</taxon>
        <taxon>Actinomycetota</taxon>
        <taxon>Actinomycetes</taxon>
        <taxon>Pseudonocardiales</taxon>
        <taxon>Pseudonocardiaceae</taxon>
        <taxon>Actinomycetospora</taxon>
    </lineage>
</organism>
<keyword evidence="2" id="KW-0489">Methyltransferase</keyword>
<dbReference type="InterPro" id="IPR041698">
    <property type="entry name" value="Methyltransf_25"/>
</dbReference>
<proteinExistence type="predicted"/>
<dbReference type="Gene3D" id="3.40.50.150">
    <property type="entry name" value="Vaccinia Virus protein VP39"/>
    <property type="match status" value="1"/>
</dbReference>
<accession>A0ABS8P0T4</accession>
<keyword evidence="3" id="KW-1185">Reference proteome</keyword>